<dbReference type="Gene3D" id="3.40.50.720">
    <property type="entry name" value="NAD(P)-binding Rossmann-like Domain"/>
    <property type="match status" value="1"/>
</dbReference>
<dbReference type="EMBL" id="QEAQ01000048">
    <property type="protein sequence ID" value="TPX57694.1"/>
    <property type="molecule type" value="Genomic_DNA"/>
</dbReference>
<evidence type="ECO:0000256" key="7">
    <source>
        <dbReference type="ARBA" id="ARBA00022787"/>
    </source>
</evidence>
<dbReference type="Proteomes" id="UP000318582">
    <property type="component" value="Unassembled WGS sequence"/>
</dbReference>
<dbReference type="InterPro" id="IPR045886">
    <property type="entry name" value="ThiF/MoeB/HesA"/>
</dbReference>
<evidence type="ECO:0000256" key="6">
    <source>
        <dbReference type="ARBA" id="ARBA00022741"/>
    </source>
</evidence>
<reference evidence="14 15" key="1">
    <citation type="journal article" date="2019" name="Sci. Rep.">
        <title>Comparative genomics of chytrid fungi reveal insights into the obligate biotrophic and pathogenic lifestyle of Synchytrium endobioticum.</title>
        <authorList>
            <person name="van de Vossenberg B.T.L.H."/>
            <person name="Warris S."/>
            <person name="Nguyen H.D.T."/>
            <person name="van Gent-Pelzer M.P.E."/>
            <person name="Joly D.L."/>
            <person name="van de Geest H.C."/>
            <person name="Bonants P.J.M."/>
            <person name="Smith D.S."/>
            <person name="Levesque C.A."/>
            <person name="van der Lee T.A.J."/>
        </authorList>
    </citation>
    <scope>NUCLEOTIDE SEQUENCE [LARGE SCALE GENOMIC DNA]</scope>
    <source>
        <strain evidence="14 15">CBS 809.83</strain>
    </source>
</reference>
<comment type="caution">
    <text evidence="14">The sequence shown here is derived from an EMBL/GenBank/DDBJ whole genome shotgun (WGS) entry which is preliminary data.</text>
</comment>
<keyword evidence="4" id="KW-0436">Ligase</keyword>
<dbReference type="Pfam" id="PF00899">
    <property type="entry name" value="ThiF"/>
    <property type="match status" value="1"/>
</dbReference>
<comment type="subcellular location">
    <subcellularLocation>
        <location evidence="1">Mitochondrion membrane</location>
        <topology evidence="1">Multi-pass membrane protein</topology>
    </subcellularLocation>
    <subcellularLocation>
        <location evidence="2">Mitochondrion outer membrane</location>
    </subcellularLocation>
</comment>
<evidence type="ECO:0000256" key="2">
    <source>
        <dbReference type="ARBA" id="ARBA00004294"/>
    </source>
</evidence>
<keyword evidence="5" id="KW-0812">Transmembrane</keyword>
<evidence type="ECO:0000256" key="11">
    <source>
        <dbReference type="ARBA" id="ARBA00023136"/>
    </source>
</evidence>
<dbReference type="GO" id="GO:0005524">
    <property type="term" value="F:ATP binding"/>
    <property type="evidence" value="ECO:0007669"/>
    <property type="project" value="UniProtKB-KW"/>
</dbReference>
<keyword evidence="10" id="KW-0496">Mitochondrion</keyword>
<keyword evidence="11" id="KW-0472">Membrane</keyword>
<gene>
    <name evidence="14" type="ORF">PhCBS80983_g03645</name>
</gene>
<dbReference type="InterPro" id="IPR000594">
    <property type="entry name" value="ThiF_NAD_FAD-bd"/>
</dbReference>
<keyword evidence="9" id="KW-1133">Transmembrane helix</keyword>
<dbReference type="GO" id="GO:0008641">
    <property type="term" value="F:ubiquitin-like modifier activating enzyme activity"/>
    <property type="evidence" value="ECO:0007669"/>
    <property type="project" value="InterPro"/>
</dbReference>
<feature type="domain" description="THIF-type NAD/FAD binding fold" evidence="13">
    <location>
        <begin position="88"/>
        <end position="342"/>
    </location>
</feature>
<dbReference type="GO" id="GO:0005741">
    <property type="term" value="C:mitochondrial outer membrane"/>
    <property type="evidence" value="ECO:0007669"/>
    <property type="project" value="UniProtKB-SubCell"/>
</dbReference>
<organism evidence="14 15">
    <name type="scientific">Powellomyces hirtus</name>
    <dbReference type="NCBI Taxonomy" id="109895"/>
    <lineage>
        <taxon>Eukaryota</taxon>
        <taxon>Fungi</taxon>
        <taxon>Fungi incertae sedis</taxon>
        <taxon>Chytridiomycota</taxon>
        <taxon>Chytridiomycota incertae sedis</taxon>
        <taxon>Chytridiomycetes</taxon>
        <taxon>Spizellomycetales</taxon>
        <taxon>Powellomycetaceae</taxon>
        <taxon>Powellomyces</taxon>
    </lineage>
</organism>
<sequence length="457" mass="50688">MGLKLPSVEVPHATTIAVALLASLATASSIFAVQHYSKQSRIRRIKDEISRSHSFSKLDEPSHSAPVARGGKKPAPVLAEHLIREQLARNYAFLGEEGVAKVRSAFVIVVGLGGVGSHAAHMLLRSGVQRLRLIDFDQVSLSSLNRHAVATQADVGTSKSGCLERHFNEIAPHVQIDARNELFNIDAAEELLSGNPDYVLDCIDNLNTKMDLIKYCKDHKIRIISSMGAGAKADSSRIQIADISETFEDPLARATRRGLKLKGVESGVPVVYSTEKPGSVKLLPLEEDKVHEAEEYSALPDFRVRILPVLGTLPALFGNCLASYVITELAEWPTEPLAIKLREKTYARLHRDLVNREKDGHRGSGGSLALNTSDVGYIFEEIWRGRSALSGTFDKLQLVRWDTSQPATFQNVVCLTRAEAEKHEKIPANKLSEHYSAEFIEFVESRFLEERRLNKWR</sequence>
<keyword evidence="15" id="KW-1185">Reference proteome</keyword>
<dbReference type="CDD" id="cd00755">
    <property type="entry name" value="YgdL_like"/>
    <property type="match status" value="1"/>
</dbReference>
<proteinExistence type="inferred from homology"/>
<evidence type="ECO:0000256" key="9">
    <source>
        <dbReference type="ARBA" id="ARBA00022989"/>
    </source>
</evidence>
<evidence type="ECO:0000256" key="5">
    <source>
        <dbReference type="ARBA" id="ARBA00022692"/>
    </source>
</evidence>
<protein>
    <recommendedName>
        <fullName evidence="13">THIF-type NAD/FAD binding fold domain-containing protein</fullName>
    </recommendedName>
</protein>
<evidence type="ECO:0000256" key="4">
    <source>
        <dbReference type="ARBA" id="ARBA00022598"/>
    </source>
</evidence>
<evidence type="ECO:0000256" key="1">
    <source>
        <dbReference type="ARBA" id="ARBA00004225"/>
    </source>
</evidence>
<evidence type="ECO:0000313" key="15">
    <source>
        <dbReference type="Proteomes" id="UP000318582"/>
    </source>
</evidence>
<comment type="function">
    <text evidence="12">Catalyzes the ATP-dependent dehydration of threonylcarbamoyladenosine at position 37 (t(6)A37) to form cyclic t(6)A37 (ct(6)A37) in tRNAs that read codons beginning with adenine.</text>
</comment>
<dbReference type="InterPro" id="IPR035985">
    <property type="entry name" value="Ubiquitin-activating_enz"/>
</dbReference>
<keyword evidence="7" id="KW-1000">Mitochondrion outer membrane</keyword>
<dbReference type="GO" id="GO:0061504">
    <property type="term" value="P:cyclic threonylcarbamoyladenosine biosynthetic process"/>
    <property type="evidence" value="ECO:0007669"/>
    <property type="project" value="TreeGrafter"/>
</dbReference>
<dbReference type="PANTHER" id="PTHR43267:SF2">
    <property type="entry name" value="TRNA THREONYLCARBAMOYLADENOSINE DEHYDRATASE 1-RELATED"/>
    <property type="match status" value="1"/>
</dbReference>
<keyword evidence="8" id="KW-0067">ATP-binding</keyword>
<evidence type="ECO:0000259" key="13">
    <source>
        <dbReference type="Pfam" id="PF00899"/>
    </source>
</evidence>
<evidence type="ECO:0000256" key="8">
    <source>
        <dbReference type="ARBA" id="ARBA00022840"/>
    </source>
</evidence>
<dbReference type="GO" id="GO:0061503">
    <property type="term" value="F:tRNA threonylcarbamoyladenosine dehydratase"/>
    <property type="evidence" value="ECO:0007669"/>
    <property type="project" value="TreeGrafter"/>
</dbReference>
<dbReference type="FunFam" id="3.40.50.720:FF:000125">
    <property type="entry name" value="tRNA threonylcarbamoyladenosine dehydratase 2-like"/>
    <property type="match status" value="1"/>
</dbReference>
<accession>A0A507E1J7</accession>
<dbReference type="STRING" id="109895.A0A507E1J7"/>
<dbReference type="AlphaFoldDB" id="A0A507E1J7"/>
<evidence type="ECO:0000256" key="10">
    <source>
        <dbReference type="ARBA" id="ARBA00023128"/>
    </source>
</evidence>
<evidence type="ECO:0000256" key="12">
    <source>
        <dbReference type="ARBA" id="ARBA00060084"/>
    </source>
</evidence>
<dbReference type="SUPFAM" id="SSF69572">
    <property type="entry name" value="Activating enzymes of the ubiquitin-like proteins"/>
    <property type="match status" value="1"/>
</dbReference>
<dbReference type="PANTHER" id="PTHR43267">
    <property type="entry name" value="TRNA THREONYLCARBAMOYLADENOSINE DEHYDRATASE"/>
    <property type="match status" value="1"/>
</dbReference>
<evidence type="ECO:0000256" key="3">
    <source>
        <dbReference type="ARBA" id="ARBA00009919"/>
    </source>
</evidence>
<comment type="similarity">
    <text evidence="3">Belongs to the HesA/MoeB/ThiF family.</text>
</comment>
<name>A0A507E1J7_9FUNG</name>
<keyword evidence="6" id="KW-0547">Nucleotide-binding</keyword>
<evidence type="ECO:0000313" key="14">
    <source>
        <dbReference type="EMBL" id="TPX57694.1"/>
    </source>
</evidence>